<keyword evidence="4" id="KW-1185">Reference proteome</keyword>
<evidence type="ECO:0000256" key="1">
    <source>
        <dbReference type="SAM" id="MobiDB-lite"/>
    </source>
</evidence>
<evidence type="ECO:0000256" key="2">
    <source>
        <dbReference type="SAM" id="SignalP"/>
    </source>
</evidence>
<accession>A0A194W7D3</accession>
<feature type="region of interest" description="Disordered" evidence="1">
    <location>
        <begin position="25"/>
        <end position="47"/>
    </location>
</feature>
<dbReference type="EMBL" id="CM003105">
    <property type="protein sequence ID" value="KUI71990.1"/>
    <property type="molecule type" value="Genomic_DNA"/>
</dbReference>
<feature type="region of interest" description="Disordered" evidence="1">
    <location>
        <begin position="146"/>
        <end position="212"/>
    </location>
</feature>
<name>A0A194W7D3_CYTMA</name>
<proteinExistence type="predicted"/>
<keyword evidence="2" id="KW-0732">Signal</keyword>
<evidence type="ECO:0000313" key="3">
    <source>
        <dbReference type="EMBL" id="KUI71990.1"/>
    </source>
</evidence>
<organism evidence="3 4">
    <name type="scientific">Cytospora mali</name>
    <name type="common">Apple Valsa canker fungus</name>
    <name type="synonym">Valsa mali</name>
    <dbReference type="NCBI Taxonomy" id="578113"/>
    <lineage>
        <taxon>Eukaryota</taxon>
        <taxon>Fungi</taxon>
        <taxon>Dikarya</taxon>
        <taxon>Ascomycota</taxon>
        <taxon>Pezizomycotina</taxon>
        <taxon>Sordariomycetes</taxon>
        <taxon>Sordariomycetidae</taxon>
        <taxon>Diaporthales</taxon>
        <taxon>Cytosporaceae</taxon>
        <taxon>Cytospora</taxon>
    </lineage>
</organism>
<protein>
    <submittedName>
        <fullName evidence="3">Uncharacterized protein</fullName>
    </submittedName>
</protein>
<dbReference type="AlphaFoldDB" id="A0A194W7D3"/>
<gene>
    <name evidence="3" type="ORF">VM1G_07779</name>
</gene>
<reference evidence="3" key="1">
    <citation type="submission" date="2014-12" db="EMBL/GenBank/DDBJ databases">
        <title>Genome Sequence of Valsa Canker Pathogens Uncovers a Specific Adaption of Colonization on Woody Bark.</title>
        <authorList>
            <person name="Yin Z."/>
            <person name="Liu H."/>
            <person name="Gao X."/>
            <person name="Li Z."/>
            <person name="Song N."/>
            <person name="Ke X."/>
            <person name="Dai Q."/>
            <person name="Wu Y."/>
            <person name="Sun Y."/>
            <person name="Xu J.-R."/>
            <person name="Kang Z.K."/>
            <person name="Wang L."/>
            <person name="Huang L."/>
        </authorList>
    </citation>
    <scope>NUCLEOTIDE SEQUENCE [LARGE SCALE GENOMIC DNA]</scope>
    <source>
        <strain evidence="3">03-8</strain>
    </source>
</reference>
<feature type="compositionally biased region" description="Low complexity" evidence="1">
    <location>
        <begin position="171"/>
        <end position="187"/>
    </location>
</feature>
<feature type="signal peptide" evidence="2">
    <location>
        <begin position="1"/>
        <end position="17"/>
    </location>
</feature>
<feature type="compositionally biased region" description="Acidic residues" evidence="1">
    <location>
        <begin position="199"/>
        <end position="208"/>
    </location>
</feature>
<feature type="compositionally biased region" description="Pro residues" evidence="1">
    <location>
        <begin position="188"/>
        <end position="198"/>
    </location>
</feature>
<feature type="chain" id="PRO_5008267251" evidence="2">
    <location>
        <begin position="18"/>
        <end position="223"/>
    </location>
</feature>
<evidence type="ECO:0000313" key="4">
    <source>
        <dbReference type="Proteomes" id="UP000078559"/>
    </source>
</evidence>
<sequence length="223" mass="24091">MALLKACFLSSILLARGVVSYPQPVPEPAKPQVTPPQITPPLTEDGGPRPPCISAYDCYGWAAERCKESVDSGLLIKTYCFNLYCHVLCPPFIPGIVNGSTTYLPDYTDIPTRTRVSSTTEVDTSEPTLTIPIIPPMLPGITHLARPGNGNDEEDPVTSTTPLDTTDAETETMTTITQPDGRTVTVPIPVPLPTILPPPDDDDDGDNDESSRVTKVYTYSITM</sequence>
<dbReference type="Proteomes" id="UP000078559">
    <property type="component" value="Chromosome 8"/>
</dbReference>
<feature type="compositionally biased region" description="Pro residues" evidence="1">
    <location>
        <begin position="25"/>
        <end position="39"/>
    </location>
</feature>